<evidence type="ECO:0000313" key="3">
    <source>
        <dbReference type="EMBL" id="MEE1876154.1"/>
    </source>
</evidence>
<dbReference type="EMBL" id="JAZDQV010000001">
    <property type="protein sequence ID" value="MEE1876154.1"/>
    <property type="molecule type" value="Genomic_DNA"/>
</dbReference>
<comment type="caution">
    <text evidence="3">The sequence shown here is derived from an EMBL/GenBank/DDBJ whole genome shotgun (WGS) entry which is preliminary data.</text>
</comment>
<keyword evidence="3" id="KW-0489">Methyltransferase</keyword>
<dbReference type="PANTHER" id="PTHR43591:SF24">
    <property type="entry name" value="2-METHOXY-6-POLYPRENYL-1,4-BENZOQUINOL METHYLASE, MITOCHONDRIAL"/>
    <property type="match status" value="1"/>
</dbReference>
<dbReference type="InterPro" id="IPR041698">
    <property type="entry name" value="Methyltransf_25"/>
</dbReference>
<keyword evidence="4" id="KW-1185">Reference proteome</keyword>
<evidence type="ECO:0000256" key="1">
    <source>
        <dbReference type="SAM" id="MobiDB-lite"/>
    </source>
</evidence>
<dbReference type="PANTHER" id="PTHR43591">
    <property type="entry name" value="METHYLTRANSFERASE"/>
    <property type="match status" value="1"/>
</dbReference>
<accession>A0ABU7GAN8</accession>
<sequence length="303" mass="32285">MPARMARAAAPARSGRRQSNGVEVDMAGMDAQEWQGRVGKSWAHEWQRTDRSFSHLTAELERRILALEFTHALDVGCGAGELSLKVARQRPAADVIGVDVSPDLIEVARERAGNAPNLSFELADAAAWQPDAGARPDLLMSRHGVMFFPDPVAAFANLRAATASGAQMLFSCFREVSENPFFGEAGRLIPAEPGTPPPDPHAPGPFAFADNARVESVLSDAGWRDIRFEPFDFAMIAGAGDDPIADAVSYFSRIGPAARALAGMDDAARAEVQGKLAELAGRNLKDGIVSLGAGVWIVSATHN</sequence>
<dbReference type="Pfam" id="PF13649">
    <property type="entry name" value="Methyltransf_25"/>
    <property type="match status" value="1"/>
</dbReference>
<feature type="compositionally biased region" description="Low complexity" evidence="1">
    <location>
        <begin position="1"/>
        <end position="13"/>
    </location>
</feature>
<name>A0ABU7GAN8_9SPHN</name>
<feature type="region of interest" description="Disordered" evidence="1">
    <location>
        <begin position="1"/>
        <end position="22"/>
    </location>
</feature>
<dbReference type="Proteomes" id="UP001343492">
    <property type="component" value="Unassembled WGS sequence"/>
</dbReference>
<keyword evidence="3" id="KW-0808">Transferase</keyword>
<evidence type="ECO:0000259" key="2">
    <source>
        <dbReference type="Pfam" id="PF13649"/>
    </source>
</evidence>
<proteinExistence type="predicted"/>
<dbReference type="InterPro" id="IPR029063">
    <property type="entry name" value="SAM-dependent_MTases_sf"/>
</dbReference>
<dbReference type="GO" id="GO:0008168">
    <property type="term" value="F:methyltransferase activity"/>
    <property type="evidence" value="ECO:0007669"/>
    <property type="project" value="UniProtKB-KW"/>
</dbReference>
<reference evidence="3 4" key="1">
    <citation type="submission" date="2024-01" db="EMBL/GenBank/DDBJ databases">
        <title>The genome sequence of Erythrobacteraceae sp. strain 1XM1-14.</title>
        <authorList>
            <person name="Liu Y."/>
        </authorList>
    </citation>
    <scope>NUCLEOTIDE SEQUENCE [LARGE SCALE GENOMIC DNA]</scope>
    <source>
        <strain evidence="3 4">1XM1-14</strain>
    </source>
</reference>
<dbReference type="SUPFAM" id="SSF53335">
    <property type="entry name" value="S-adenosyl-L-methionine-dependent methyltransferases"/>
    <property type="match status" value="1"/>
</dbReference>
<dbReference type="CDD" id="cd02440">
    <property type="entry name" value="AdoMet_MTases"/>
    <property type="match status" value="1"/>
</dbReference>
<gene>
    <name evidence="3" type="ORF">VRS74_00460</name>
</gene>
<protein>
    <submittedName>
        <fullName evidence="3">Methyltransferase domain-containing protein</fullName>
    </submittedName>
</protein>
<dbReference type="Gene3D" id="3.40.50.150">
    <property type="entry name" value="Vaccinia Virus protein VP39"/>
    <property type="match status" value="1"/>
</dbReference>
<feature type="domain" description="Methyltransferase" evidence="2">
    <location>
        <begin position="73"/>
        <end position="163"/>
    </location>
</feature>
<dbReference type="GO" id="GO:0032259">
    <property type="term" value="P:methylation"/>
    <property type="evidence" value="ECO:0007669"/>
    <property type="project" value="UniProtKB-KW"/>
</dbReference>
<organism evidence="3 4">
    <name type="scientific">Altererythrobacter litoralis</name>
    <dbReference type="NCBI Taxonomy" id="3113904"/>
    <lineage>
        <taxon>Bacteria</taxon>
        <taxon>Pseudomonadati</taxon>
        <taxon>Pseudomonadota</taxon>
        <taxon>Alphaproteobacteria</taxon>
        <taxon>Sphingomonadales</taxon>
        <taxon>Erythrobacteraceae</taxon>
        <taxon>Altererythrobacter</taxon>
    </lineage>
</organism>
<evidence type="ECO:0000313" key="4">
    <source>
        <dbReference type="Proteomes" id="UP001343492"/>
    </source>
</evidence>